<name>A0A7G7MQD8_9PSEU</name>
<evidence type="ECO:0000256" key="1">
    <source>
        <dbReference type="ARBA" id="ARBA00023002"/>
    </source>
</evidence>
<dbReference type="PANTHER" id="PTHR43476:SF4">
    <property type="entry name" value="BLR0106 PROTEIN"/>
    <property type="match status" value="1"/>
</dbReference>
<dbReference type="PRINTS" id="PR00420">
    <property type="entry name" value="RNGMNOXGNASE"/>
</dbReference>
<dbReference type="KEGG" id="ppel:H6H00_14670"/>
<dbReference type="Gene3D" id="3.30.9.20">
    <property type="match status" value="1"/>
</dbReference>
<dbReference type="InterPro" id="IPR036188">
    <property type="entry name" value="FAD/NAD-bd_sf"/>
</dbReference>
<dbReference type="AlphaFoldDB" id="A0A7G7MQD8"/>
<keyword evidence="5" id="KW-1185">Reference proteome</keyword>
<accession>A0A7G7MQD8</accession>
<gene>
    <name evidence="4" type="ORF">H6H00_14670</name>
</gene>
<keyword evidence="1" id="KW-0560">Oxidoreductase</keyword>
<dbReference type="GO" id="GO:0071949">
    <property type="term" value="F:FAD binding"/>
    <property type="evidence" value="ECO:0007669"/>
    <property type="project" value="InterPro"/>
</dbReference>
<protein>
    <submittedName>
        <fullName evidence="4">FAD-dependent monooxygenase</fullName>
    </submittedName>
</protein>
<organism evidence="4 5">
    <name type="scientific">Pseudonocardia petroleophila</name>
    <dbReference type="NCBI Taxonomy" id="37331"/>
    <lineage>
        <taxon>Bacteria</taxon>
        <taxon>Bacillati</taxon>
        <taxon>Actinomycetota</taxon>
        <taxon>Actinomycetes</taxon>
        <taxon>Pseudonocardiales</taxon>
        <taxon>Pseudonocardiaceae</taxon>
        <taxon>Pseudonocardia</taxon>
    </lineage>
</organism>
<dbReference type="PANTHER" id="PTHR43476">
    <property type="entry name" value="3-(3-HYDROXY-PHENYL)PROPIONATE/3-HYDROXYCINNAMIC ACID HYDROXYLASE"/>
    <property type="match status" value="1"/>
</dbReference>
<keyword evidence="2" id="KW-0520">NAD</keyword>
<evidence type="ECO:0000313" key="4">
    <source>
        <dbReference type="EMBL" id="QNG54999.1"/>
    </source>
</evidence>
<feature type="domain" description="FAD-binding" evidence="3">
    <location>
        <begin position="129"/>
        <end position="326"/>
    </location>
</feature>
<evidence type="ECO:0000256" key="2">
    <source>
        <dbReference type="ARBA" id="ARBA00023027"/>
    </source>
</evidence>
<dbReference type="InterPro" id="IPR050631">
    <property type="entry name" value="PheA/TfdB_FAD_monoxygenase"/>
</dbReference>
<reference evidence="4 5" key="1">
    <citation type="submission" date="2020-08" db="EMBL/GenBank/DDBJ databases">
        <authorList>
            <person name="Mo P."/>
        </authorList>
    </citation>
    <scope>NUCLEOTIDE SEQUENCE [LARGE SCALE GENOMIC DNA]</scope>
    <source>
        <strain evidence="4 5">CGMCC 4.1532</strain>
    </source>
</reference>
<dbReference type="EMBL" id="CP060131">
    <property type="protein sequence ID" value="QNG54999.1"/>
    <property type="molecule type" value="Genomic_DNA"/>
</dbReference>
<keyword evidence="4" id="KW-0503">Monooxygenase</keyword>
<dbReference type="Pfam" id="PF01494">
    <property type="entry name" value="FAD_binding_3"/>
    <property type="match status" value="1"/>
</dbReference>
<dbReference type="Gene3D" id="3.50.50.60">
    <property type="entry name" value="FAD/NAD(P)-binding domain"/>
    <property type="match status" value="1"/>
</dbReference>
<sequence length="407" mass="44306">MRITCVGGGPAGLYFAVLATLREPGHQVTVVERNLPDVTYGWGFGYWDDLLAGLDDHDPPTAREIRAASVRWAGQQVRIRDRPPVHLGGYGYGMSRHALLGILTRRARELGVVIEYQREVVSLDGLGDADLVVLSDGHGSRLRRDRAAAFGTTEVSGTNMHAWLGTAAPFPSFTFAFEPTEAGWLWFHGYQYGPGASTAIVECSRSTWSRLGFDTAPADAAVERLSEIFTRHLGGHALRGRPPGGGAPAAWRSFTTVANSRWYAGNVVLIGDAAHTAHFSVGSGTKLALQDAMVLARALDSAPGGLEAALGSYEEFRRPSVARLQEEAARSAAWFENADQHLRLEPVDVGYSLRRRRAVSLDGSSPELQRSGLGYRLHLATQHRVGRAARSAISAAKRRYARQARRR</sequence>
<evidence type="ECO:0000259" key="3">
    <source>
        <dbReference type="Pfam" id="PF01494"/>
    </source>
</evidence>
<proteinExistence type="predicted"/>
<dbReference type="GO" id="GO:0004497">
    <property type="term" value="F:monooxygenase activity"/>
    <property type="evidence" value="ECO:0007669"/>
    <property type="project" value="UniProtKB-KW"/>
</dbReference>
<dbReference type="RefSeq" id="WP_185721797.1">
    <property type="nucleotide sequence ID" value="NZ_BAAAWI010000001.1"/>
</dbReference>
<evidence type="ECO:0000313" key="5">
    <source>
        <dbReference type="Proteomes" id="UP000515728"/>
    </source>
</evidence>
<dbReference type="SUPFAM" id="SSF51905">
    <property type="entry name" value="FAD/NAD(P)-binding domain"/>
    <property type="match status" value="1"/>
</dbReference>
<dbReference type="InterPro" id="IPR002938">
    <property type="entry name" value="FAD-bd"/>
</dbReference>
<dbReference type="Proteomes" id="UP000515728">
    <property type="component" value="Chromosome"/>
</dbReference>